<dbReference type="Gene3D" id="1.25.40.20">
    <property type="entry name" value="Ankyrin repeat-containing domain"/>
    <property type="match status" value="1"/>
</dbReference>
<feature type="region of interest" description="Disordered" evidence="11">
    <location>
        <begin position="1163"/>
        <end position="1305"/>
    </location>
</feature>
<dbReference type="GO" id="GO:0005576">
    <property type="term" value="C:extracellular region"/>
    <property type="evidence" value="ECO:0007669"/>
    <property type="project" value="UniProtKB-SubCell"/>
</dbReference>
<feature type="repeat" description="ANK" evidence="10">
    <location>
        <begin position="501"/>
        <end position="533"/>
    </location>
</feature>
<dbReference type="PANTHER" id="PTHR22882">
    <property type="entry name" value="SYNPHILIN-1"/>
    <property type="match status" value="1"/>
</dbReference>
<evidence type="ECO:0000256" key="11">
    <source>
        <dbReference type="SAM" id="MobiDB-lite"/>
    </source>
</evidence>
<feature type="compositionally biased region" description="Basic and acidic residues" evidence="11">
    <location>
        <begin position="939"/>
        <end position="948"/>
    </location>
</feature>
<protein>
    <submittedName>
        <fullName evidence="12">Synphilin-1</fullName>
    </submittedName>
</protein>
<dbReference type="SUPFAM" id="SSF48403">
    <property type="entry name" value="Ankyrin repeat"/>
    <property type="match status" value="1"/>
</dbReference>
<keyword evidence="13" id="KW-1185">Reference proteome</keyword>
<feature type="compositionally biased region" description="Polar residues" evidence="11">
    <location>
        <begin position="1257"/>
        <end position="1282"/>
    </location>
</feature>
<sequence>MCGLRFAVVFSEHYVRNASGDIYVLKTDFSPPILINCLGICLFNWNYKWNVKFVILYFHRERRSYKSGTWQSSKNSENSKKYSSDCCLKNGLKECHCLWSQNSYPEWQGKNNVTKPYKKDTLPYKKKPALWSDSHVPNAYLSDNKMLEEFILDDNELCLLNYYDIPINVPRKHVRNSGKVKTVSIIDTLSELASGATDREDEGAFSSAVSESAVLNRYLHKPKARHARQATSRRDCGLNSSNFAPVLNTTSKVPVDFYNAVKETAFNAPHRTGKESFNSICSSVLDDGNLPCSSLKRTLKYLRKAVTSNVVEEEIRCRKHVRDRPNDEDAFRLCFSDSEVKDTPINWTPKHNKLQFTPKVKSKSLLAVSEPCGKQSLKPSSIFRNRSKASVPEWIQEVFTASKKGNVDQMKLSLKDIDPALVRNLSDDHGNNLWHICAVHNNFECLDWLCLHNPHHNEALKDENKNGFSPAALAVKHGSLLAVQWLIHNTVSKTQLLPQSDSRSLLHIAARYGQYEIVEWLLSYMGSQDLDATIVDSEGNTAVHLAAKYGHINCVKALVFHIGNLKTKNEHGLKPLDLAVKHGKRDCADFLAALESCHNLASLNLRQHLDIQHLQKENTEMKNYFKELLTLTKRLQHRQKELVQSFTRINLPSQYHSGSSDWMNDKNTRHLDDYSQLLATVMTDEEHRLLMVENKWKKSRKQTKHPDNKKKPLDILRSQFYHIMDKVNSLSPPVPSTPETSDSSWNTDEEDIFEIENSLPNLSPPDVVNSLFPQTSVPYLDTRQKFEEHKVTEPVSKINEQDIKHNSGPDAFAFKKSTPSSVSSSTRDVNLRMFFKQNPNLRQSSETCSVLEVLEPSSSDGEECLVLKNKLANNFTNEKEAEQSSSSSALETFGPYSRRPSSSGSKTSGSHSSSSGSRPNLFPPASGNTQVDTNYSMLEKNKQSDEKGNSPSGTGSKNSSKQLIMDSNFSSEPDLIKGTQKKKMLSPFSTMDREKKCLKDMSSDTIPADSLNISTDSESLEADRSFSSITENPDSLVSSNNNPDSSAISTPGKKKNFLFKFALRGRWQSKGSPRSLKNEISPEEFRETYSRSASMDNALPTSQFAANSDCLSRKNHLPKNDSESLPIEAINKELSNSCERLNDCNLFPIPSVNDKINQNNIMARKGLLPPRRDPPPAPPLTVEDDDEHLQDHSDDDISISIQKSSVSSCVEGSSHNSYINSRSPDLWHSTNSKSHFRPASSASRIDSPSRGEENFPLNKSSSASTEMLSALDSSTAGRQSPAPSEVSKTESALSPPSDVSKTESTRYLSQLGKIEESGHLAAIKITNLQSSDEQNIKEVFSTTDTKVPSKHKKSKKVNSDKPWYEFSDEEDVIVPQRYKAVSVSMHSSSEDEGAVTG</sequence>
<dbReference type="PROSITE" id="PS50297">
    <property type="entry name" value="ANK_REP_REGION"/>
    <property type="match status" value="2"/>
</dbReference>
<name>A0A8X6FZX1_TRICU</name>
<evidence type="ECO:0000256" key="6">
    <source>
        <dbReference type="ARBA" id="ARBA00022656"/>
    </source>
</evidence>
<dbReference type="EMBL" id="BMAO01001093">
    <property type="protein sequence ID" value="GFQ70993.1"/>
    <property type="molecule type" value="Genomic_DNA"/>
</dbReference>
<keyword evidence="9" id="KW-1053">Target membrane</keyword>
<keyword evidence="5" id="KW-1052">Target cell membrane</keyword>
<keyword evidence="7" id="KW-0528">Neurotoxin</keyword>
<evidence type="ECO:0000256" key="1">
    <source>
        <dbReference type="ARBA" id="ARBA00004175"/>
    </source>
</evidence>
<evidence type="ECO:0000313" key="12">
    <source>
        <dbReference type="EMBL" id="GFQ70993.1"/>
    </source>
</evidence>
<feature type="region of interest" description="Disordered" evidence="11">
    <location>
        <begin position="801"/>
        <end position="825"/>
    </location>
</feature>
<evidence type="ECO:0000256" key="10">
    <source>
        <dbReference type="PROSITE-ProRule" id="PRU00023"/>
    </source>
</evidence>
<dbReference type="InterPro" id="IPR040133">
    <property type="entry name" value="SNCAIP"/>
</dbReference>
<keyword evidence="3" id="KW-0268">Exocytosis</keyword>
<accession>A0A8X6FZX1</accession>
<dbReference type="Pfam" id="PF12796">
    <property type="entry name" value="Ank_2"/>
    <property type="match status" value="1"/>
</dbReference>
<dbReference type="PANTHER" id="PTHR22882:SF3">
    <property type="entry name" value="SYNPHILIN-1"/>
    <property type="match status" value="1"/>
</dbReference>
<proteinExistence type="predicted"/>
<gene>
    <name evidence="12" type="primary">Sncaip</name>
    <name evidence="12" type="ORF">TNCT_383081</name>
</gene>
<keyword evidence="10" id="KW-0040">ANK repeat</keyword>
<feature type="compositionally biased region" description="Low complexity" evidence="11">
    <location>
        <begin position="1198"/>
        <end position="1217"/>
    </location>
</feature>
<dbReference type="GO" id="GO:0044218">
    <property type="term" value="C:other organism cell membrane"/>
    <property type="evidence" value="ECO:0007669"/>
    <property type="project" value="UniProtKB-KW"/>
</dbReference>
<feature type="compositionally biased region" description="Low complexity" evidence="11">
    <location>
        <begin position="897"/>
        <end position="918"/>
    </location>
</feature>
<dbReference type="Proteomes" id="UP000887116">
    <property type="component" value="Unassembled WGS sequence"/>
</dbReference>
<evidence type="ECO:0000313" key="13">
    <source>
        <dbReference type="Proteomes" id="UP000887116"/>
    </source>
</evidence>
<dbReference type="InterPro" id="IPR036770">
    <property type="entry name" value="Ankyrin_rpt-contain_sf"/>
</dbReference>
<dbReference type="SMART" id="SM00248">
    <property type="entry name" value="ANK"/>
    <property type="match status" value="5"/>
</dbReference>
<feature type="compositionally biased region" description="Polar residues" evidence="11">
    <location>
        <begin position="949"/>
        <end position="962"/>
    </location>
</feature>
<feature type="compositionally biased region" description="Polar residues" evidence="11">
    <location>
        <begin position="926"/>
        <end position="936"/>
    </location>
</feature>
<feature type="region of interest" description="Disordered" evidence="11">
    <location>
        <begin position="999"/>
        <end position="1051"/>
    </location>
</feature>
<evidence type="ECO:0000256" key="3">
    <source>
        <dbReference type="ARBA" id="ARBA00022483"/>
    </source>
</evidence>
<evidence type="ECO:0000256" key="9">
    <source>
        <dbReference type="ARBA" id="ARBA00023298"/>
    </source>
</evidence>
<keyword evidence="9" id="KW-0472">Membrane</keyword>
<dbReference type="GO" id="GO:0090729">
    <property type="term" value="F:toxin activity"/>
    <property type="evidence" value="ECO:0007669"/>
    <property type="project" value="UniProtKB-KW"/>
</dbReference>
<keyword evidence="8" id="KW-0638">Presynaptic neurotoxin</keyword>
<feature type="compositionally biased region" description="Acidic residues" evidence="11">
    <location>
        <begin position="1182"/>
        <end position="1197"/>
    </location>
</feature>
<organism evidence="12 13">
    <name type="scientific">Trichonephila clavata</name>
    <name type="common">Joro spider</name>
    <name type="synonym">Nephila clavata</name>
    <dbReference type="NCBI Taxonomy" id="2740835"/>
    <lineage>
        <taxon>Eukaryota</taxon>
        <taxon>Metazoa</taxon>
        <taxon>Ecdysozoa</taxon>
        <taxon>Arthropoda</taxon>
        <taxon>Chelicerata</taxon>
        <taxon>Arachnida</taxon>
        <taxon>Araneae</taxon>
        <taxon>Araneomorphae</taxon>
        <taxon>Entelegynae</taxon>
        <taxon>Araneoidea</taxon>
        <taxon>Nephilidae</taxon>
        <taxon>Trichonephila</taxon>
    </lineage>
</organism>
<evidence type="ECO:0000256" key="4">
    <source>
        <dbReference type="ARBA" id="ARBA00022525"/>
    </source>
</evidence>
<feature type="region of interest" description="Disordered" evidence="11">
    <location>
        <begin position="970"/>
        <end position="989"/>
    </location>
</feature>
<comment type="subcellular location">
    <subcellularLocation>
        <location evidence="2">Secreted</location>
    </subcellularLocation>
    <subcellularLocation>
        <location evidence="1">Target cell membrane</location>
    </subcellularLocation>
</comment>
<keyword evidence="6" id="KW-0800">Toxin</keyword>
<evidence type="ECO:0000256" key="8">
    <source>
        <dbReference type="ARBA" id="ARBA00023028"/>
    </source>
</evidence>
<keyword evidence="4" id="KW-0964">Secreted</keyword>
<dbReference type="GO" id="GO:0006887">
    <property type="term" value="P:exocytosis"/>
    <property type="evidence" value="ECO:0007669"/>
    <property type="project" value="UniProtKB-KW"/>
</dbReference>
<dbReference type="GO" id="GO:0031625">
    <property type="term" value="F:ubiquitin protein ligase binding"/>
    <property type="evidence" value="ECO:0007669"/>
    <property type="project" value="TreeGrafter"/>
</dbReference>
<dbReference type="InterPro" id="IPR002110">
    <property type="entry name" value="Ankyrin_rpt"/>
</dbReference>
<evidence type="ECO:0000256" key="2">
    <source>
        <dbReference type="ARBA" id="ARBA00004613"/>
    </source>
</evidence>
<feature type="compositionally biased region" description="Polar residues" evidence="11">
    <location>
        <begin position="1218"/>
        <end position="1233"/>
    </location>
</feature>
<feature type="region of interest" description="Disordered" evidence="11">
    <location>
        <begin position="877"/>
        <end position="962"/>
    </location>
</feature>
<dbReference type="PROSITE" id="PS50088">
    <property type="entry name" value="ANK_REPEAT"/>
    <property type="match status" value="2"/>
</dbReference>
<feature type="compositionally biased region" description="Polar residues" evidence="11">
    <location>
        <begin position="1025"/>
        <end position="1049"/>
    </location>
</feature>
<comment type="caution">
    <text evidence="12">The sequence shown here is derived from an EMBL/GenBank/DDBJ whole genome shotgun (WGS) entry which is preliminary data.</text>
</comment>
<reference evidence="12" key="1">
    <citation type="submission" date="2020-07" db="EMBL/GenBank/DDBJ databases">
        <title>Multicomponent nature underlies the extraordinary mechanical properties of spider dragline silk.</title>
        <authorList>
            <person name="Kono N."/>
            <person name="Nakamura H."/>
            <person name="Mori M."/>
            <person name="Yoshida Y."/>
            <person name="Ohtoshi R."/>
            <person name="Malay A.D."/>
            <person name="Moran D.A.P."/>
            <person name="Tomita M."/>
            <person name="Numata K."/>
            <person name="Arakawa K."/>
        </authorList>
    </citation>
    <scope>NUCLEOTIDE SEQUENCE</scope>
</reference>
<evidence type="ECO:0000256" key="5">
    <source>
        <dbReference type="ARBA" id="ARBA00022537"/>
    </source>
</evidence>
<dbReference type="OrthoDB" id="10057496at2759"/>
<feature type="compositionally biased region" description="Polar residues" evidence="11">
    <location>
        <begin position="1289"/>
        <end position="1299"/>
    </location>
</feature>
<dbReference type="GO" id="GO:0044231">
    <property type="term" value="C:host cell presynaptic membrane"/>
    <property type="evidence" value="ECO:0007669"/>
    <property type="project" value="UniProtKB-KW"/>
</dbReference>
<evidence type="ECO:0000256" key="7">
    <source>
        <dbReference type="ARBA" id="ARBA00022699"/>
    </source>
</evidence>
<feature type="repeat" description="ANK" evidence="10">
    <location>
        <begin position="538"/>
        <end position="570"/>
    </location>
</feature>